<keyword evidence="10" id="KW-0407">Ion channel</keyword>
<keyword evidence="6" id="KW-0630">Potassium</keyword>
<evidence type="ECO:0000256" key="11">
    <source>
        <dbReference type="SAM" id="MobiDB-lite"/>
    </source>
</evidence>
<feature type="non-terminal residue" evidence="13">
    <location>
        <position position="1"/>
    </location>
</feature>
<evidence type="ECO:0000256" key="6">
    <source>
        <dbReference type="ARBA" id="ARBA00022958"/>
    </source>
</evidence>
<keyword evidence="14" id="KW-1185">Reference proteome</keyword>
<evidence type="ECO:0000256" key="8">
    <source>
        <dbReference type="ARBA" id="ARBA00023065"/>
    </source>
</evidence>
<dbReference type="GO" id="GO:0005267">
    <property type="term" value="F:potassium channel activity"/>
    <property type="evidence" value="ECO:0007669"/>
    <property type="project" value="UniProtKB-KW"/>
</dbReference>
<dbReference type="PANTHER" id="PTHR10027">
    <property type="entry name" value="CALCIUM-ACTIVATED POTASSIUM CHANNEL ALPHA CHAIN"/>
    <property type="match status" value="1"/>
</dbReference>
<dbReference type="AlphaFoldDB" id="A0AAE0FDX2"/>
<evidence type="ECO:0000313" key="13">
    <source>
        <dbReference type="EMBL" id="KAK3257873.1"/>
    </source>
</evidence>
<evidence type="ECO:0000256" key="5">
    <source>
        <dbReference type="ARBA" id="ARBA00022826"/>
    </source>
</evidence>
<keyword evidence="2" id="KW-0813">Transport</keyword>
<gene>
    <name evidence="13" type="ORF">CYMTET_33055</name>
</gene>
<evidence type="ECO:0000256" key="3">
    <source>
        <dbReference type="ARBA" id="ARBA00022538"/>
    </source>
</evidence>
<proteinExistence type="predicted"/>
<protein>
    <recommendedName>
        <fullName evidence="12">Calcium-activated potassium channel BK alpha subunit domain-containing protein</fullName>
    </recommendedName>
</protein>
<keyword evidence="7" id="KW-1133">Transmembrane helix</keyword>
<accession>A0AAE0FDX2</accession>
<keyword evidence="3" id="KW-0633">Potassium transport</keyword>
<evidence type="ECO:0000256" key="7">
    <source>
        <dbReference type="ARBA" id="ARBA00022989"/>
    </source>
</evidence>
<dbReference type="GO" id="GO:0016020">
    <property type="term" value="C:membrane"/>
    <property type="evidence" value="ECO:0007669"/>
    <property type="project" value="UniProtKB-SubCell"/>
</dbReference>
<reference evidence="13 14" key="1">
    <citation type="journal article" date="2015" name="Genome Biol. Evol.">
        <title>Comparative Genomics of a Bacterivorous Green Alga Reveals Evolutionary Causalities and Consequences of Phago-Mixotrophic Mode of Nutrition.</title>
        <authorList>
            <person name="Burns J.A."/>
            <person name="Paasch A."/>
            <person name="Narechania A."/>
            <person name="Kim E."/>
        </authorList>
    </citation>
    <scope>NUCLEOTIDE SEQUENCE [LARGE SCALE GENOMIC DNA]</scope>
    <source>
        <strain evidence="13 14">PLY_AMNH</strain>
    </source>
</reference>
<comment type="caution">
    <text evidence="13">The sequence shown here is derived from an EMBL/GenBank/DDBJ whole genome shotgun (WGS) entry which is preliminary data.</text>
</comment>
<comment type="subcellular location">
    <subcellularLocation>
        <location evidence="1">Membrane</location>
        <topology evidence="1">Multi-pass membrane protein</topology>
    </subcellularLocation>
</comment>
<sequence>VHPEVPLRLVLLRPENREIASKFKIHRSNCYALNEFKSNLLAQSMRCPGITTFLLGLTHYPSEVNTKLVATNSWITEYNAGTCHQIYGGMLREEFISMTFISAVEKIYNKCGALLVAVQREGRIITNPGKSASITINMVVFIIATSHSQLFDIVNPGSKWMEVFRKHRRARQITHQFLEHEAEPAIQSPRHDSVISMEETKPAAAAQNVNLVSGCALRPTIQWSHSGGAGTLFDQREHTQNPRITPVPPGAGPTLTFDHGEHTQNPRMRLFPQELEDVIETGMPEKQRVSNTKRRSSLISDRTAMMPDWQDETIQEGDETVATDGGRAFQSRGQRQTQDLGSSAVGVCEALKRNVTRRVQYQRYVSKFYWDESYGDDEELSTGDITSPRLMGDQSRKENGTASHSHLYSATTCAGGRYPSVLQGNSGHLVVLAVGEQLSQQLVAFIKPLRADFLVVWREIVIVSKNYVTTEPFSFPVCPTIT</sequence>
<feature type="region of interest" description="Disordered" evidence="11">
    <location>
        <begin position="377"/>
        <end position="403"/>
    </location>
</feature>
<keyword evidence="5" id="KW-0631">Potassium channel</keyword>
<dbReference type="Pfam" id="PF03493">
    <property type="entry name" value="BK_channel_a"/>
    <property type="match status" value="1"/>
</dbReference>
<evidence type="ECO:0000259" key="12">
    <source>
        <dbReference type="Pfam" id="PF03493"/>
    </source>
</evidence>
<keyword evidence="4" id="KW-0812">Transmembrane</keyword>
<dbReference type="EMBL" id="LGRX02020028">
    <property type="protein sequence ID" value="KAK3257873.1"/>
    <property type="molecule type" value="Genomic_DNA"/>
</dbReference>
<evidence type="ECO:0000313" key="14">
    <source>
        <dbReference type="Proteomes" id="UP001190700"/>
    </source>
</evidence>
<evidence type="ECO:0000256" key="10">
    <source>
        <dbReference type="ARBA" id="ARBA00023303"/>
    </source>
</evidence>
<evidence type="ECO:0000256" key="2">
    <source>
        <dbReference type="ARBA" id="ARBA00022448"/>
    </source>
</evidence>
<organism evidence="13 14">
    <name type="scientific">Cymbomonas tetramitiformis</name>
    <dbReference type="NCBI Taxonomy" id="36881"/>
    <lineage>
        <taxon>Eukaryota</taxon>
        <taxon>Viridiplantae</taxon>
        <taxon>Chlorophyta</taxon>
        <taxon>Pyramimonadophyceae</taxon>
        <taxon>Pyramimonadales</taxon>
        <taxon>Pyramimonadaceae</taxon>
        <taxon>Cymbomonas</taxon>
    </lineage>
</organism>
<dbReference type="InterPro" id="IPR003929">
    <property type="entry name" value="K_chnl_BK_asu"/>
</dbReference>
<dbReference type="InterPro" id="IPR047871">
    <property type="entry name" value="K_chnl_Slo-like"/>
</dbReference>
<evidence type="ECO:0000256" key="1">
    <source>
        <dbReference type="ARBA" id="ARBA00004141"/>
    </source>
</evidence>
<feature type="domain" description="Calcium-activated potassium channel BK alpha subunit" evidence="12">
    <location>
        <begin position="32"/>
        <end position="118"/>
    </location>
</feature>
<name>A0AAE0FDX2_9CHLO</name>
<dbReference type="PANTHER" id="PTHR10027:SF10">
    <property type="entry name" value="SLOWPOKE 2, ISOFORM D"/>
    <property type="match status" value="1"/>
</dbReference>
<evidence type="ECO:0000256" key="9">
    <source>
        <dbReference type="ARBA" id="ARBA00023136"/>
    </source>
</evidence>
<keyword evidence="9" id="KW-0472">Membrane</keyword>
<keyword evidence="8" id="KW-0406">Ion transport</keyword>
<evidence type="ECO:0000256" key="4">
    <source>
        <dbReference type="ARBA" id="ARBA00022692"/>
    </source>
</evidence>
<dbReference type="Proteomes" id="UP001190700">
    <property type="component" value="Unassembled WGS sequence"/>
</dbReference>